<dbReference type="AlphaFoldDB" id="A0A2H0LMV5"/>
<organism evidence="2 3">
    <name type="scientific">Candidatus Abzuiibacterium crystallinum</name>
    <dbReference type="NCBI Taxonomy" id="1974748"/>
    <lineage>
        <taxon>Bacteria</taxon>
        <taxon>Pseudomonadati</taxon>
        <taxon>Candidatus Omnitrophota</taxon>
        <taxon>Candidatus Abzuiibacterium</taxon>
    </lineage>
</organism>
<accession>A0A2H0LMV5</accession>
<evidence type="ECO:0000256" key="1">
    <source>
        <dbReference type="SAM" id="SignalP"/>
    </source>
</evidence>
<gene>
    <name evidence="2" type="ORF">COV74_10415</name>
</gene>
<dbReference type="Proteomes" id="UP000230859">
    <property type="component" value="Unassembled WGS sequence"/>
</dbReference>
<dbReference type="EMBL" id="PCVY01000076">
    <property type="protein sequence ID" value="PIQ85004.1"/>
    <property type="molecule type" value="Genomic_DNA"/>
</dbReference>
<proteinExistence type="predicted"/>
<comment type="caution">
    <text evidence="2">The sequence shown here is derived from an EMBL/GenBank/DDBJ whole genome shotgun (WGS) entry which is preliminary data.</text>
</comment>
<feature type="chain" id="PRO_5013695200" description="Secreted protein" evidence="1">
    <location>
        <begin position="27"/>
        <end position="92"/>
    </location>
</feature>
<evidence type="ECO:0008006" key="4">
    <source>
        <dbReference type="Google" id="ProtNLM"/>
    </source>
</evidence>
<evidence type="ECO:0000313" key="2">
    <source>
        <dbReference type="EMBL" id="PIQ85004.1"/>
    </source>
</evidence>
<evidence type="ECO:0000313" key="3">
    <source>
        <dbReference type="Proteomes" id="UP000230859"/>
    </source>
</evidence>
<protein>
    <recommendedName>
        <fullName evidence="4">Secreted protein</fullName>
    </recommendedName>
</protein>
<name>A0A2H0LMV5_9BACT</name>
<sequence length="92" mass="10418">MRIKKKVFWIVFLTGVLGTASFSAFASSDYDWEGFFYPQGDTLNTQIGGPFKSSEDCLRWVKSQAKTSKDTYECGKNCRKNAGFTTCQDIVY</sequence>
<feature type="signal peptide" evidence="1">
    <location>
        <begin position="1"/>
        <end position="26"/>
    </location>
</feature>
<reference evidence="2 3" key="1">
    <citation type="submission" date="2017-09" db="EMBL/GenBank/DDBJ databases">
        <title>Depth-based differentiation of microbial function through sediment-hosted aquifers and enrichment of novel symbionts in the deep terrestrial subsurface.</title>
        <authorList>
            <person name="Probst A.J."/>
            <person name="Ladd B."/>
            <person name="Jarett J.K."/>
            <person name="Geller-Mcgrath D.E."/>
            <person name="Sieber C.M."/>
            <person name="Emerson J.B."/>
            <person name="Anantharaman K."/>
            <person name="Thomas B.C."/>
            <person name="Malmstrom R."/>
            <person name="Stieglmeier M."/>
            <person name="Klingl A."/>
            <person name="Woyke T."/>
            <person name="Ryan C.M."/>
            <person name="Banfield J.F."/>
        </authorList>
    </citation>
    <scope>NUCLEOTIDE SEQUENCE [LARGE SCALE GENOMIC DNA]</scope>
    <source>
        <strain evidence="2">CG11_big_fil_rev_8_21_14_0_20_45_26</strain>
    </source>
</reference>
<keyword evidence="1" id="KW-0732">Signal</keyword>